<evidence type="ECO:0000313" key="2">
    <source>
        <dbReference type="EMBL" id="WXB77626.1"/>
    </source>
</evidence>
<evidence type="ECO:0008006" key="4">
    <source>
        <dbReference type="Google" id="ProtNLM"/>
    </source>
</evidence>
<keyword evidence="1" id="KW-0812">Transmembrane</keyword>
<accession>A0ABZ2MKK0</accession>
<dbReference type="RefSeq" id="WP_338751696.1">
    <property type="nucleotide sequence ID" value="NZ_CP144913.1"/>
</dbReference>
<organism evidence="2 3">
    <name type="scientific">Janibacter alittae</name>
    <dbReference type="NCBI Taxonomy" id="3115209"/>
    <lineage>
        <taxon>Bacteria</taxon>
        <taxon>Bacillati</taxon>
        <taxon>Actinomycetota</taxon>
        <taxon>Actinomycetes</taxon>
        <taxon>Micrococcales</taxon>
        <taxon>Intrasporangiaceae</taxon>
        <taxon>Janibacter</taxon>
    </lineage>
</organism>
<dbReference type="EMBL" id="CP144913">
    <property type="protein sequence ID" value="WXB77626.1"/>
    <property type="molecule type" value="Genomic_DNA"/>
</dbReference>
<dbReference type="Proteomes" id="UP001382727">
    <property type="component" value="Chromosome"/>
</dbReference>
<gene>
    <name evidence="2" type="ORF">V1351_06025</name>
</gene>
<feature type="transmembrane region" description="Helical" evidence="1">
    <location>
        <begin position="26"/>
        <end position="43"/>
    </location>
</feature>
<proteinExistence type="predicted"/>
<name>A0ABZ2MKK0_9MICO</name>
<protein>
    <recommendedName>
        <fullName evidence="4">MFS transporter</fullName>
    </recommendedName>
</protein>
<keyword evidence="1" id="KW-1133">Transmembrane helix</keyword>
<keyword evidence="1" id="KW-0472">Membrane</keyword>
<reference evidence="2 3" key="1">
    <citation type="submission" date="2024-02" db="EMBL/GenBank/DDBJ databases">
        <title>Janibacter sp. nov., isolated from gut of marine sandworm.</title>
        <authorList>
            <person name="Kim B."/>
            <person name="Jun M.O."/>
            <person name="Shin N.-R."/>
        </authorList>
    </citation>
    <scope>NUCLEOTIDE SEQUENCE [LARGE SCALE GENOMIC DNA]</scope>
    <source>
        <strain evidence="2 3">A1S7</strain>
    </source>
</reference>
<evidence type="ECO:0000256" key="1">
    <source>
        <dbReference type="SAM" id="Phobius"/>
    </source>
</evidence>
<sequence length="50" mass="4990">MPALLGVALVARLVLPHVGSRPLLVAATVGVVAVVLALSMAACREGRSLA</sequence>
<keyword evidence="3" id="KW-1185">Reference proteome</keyword>
<evidence type="ECO:0000313" key="3">
    <source>
        <dbReference type="Proteomes" id="UP001382727"/>
    </source>
</evidence>